<reference evidence="3 4" key="1">
    <citation type="submission" date="2009-01" db="EMBL/GenBank/DDBJ databases">
        <authorList>
            <person name="Fulton L."/>
            <person name="Clifton S."/>
            <person name="Fulton B."/>
            <person name="Xu J."/>
            <person name="Minx P."/>
            <person name="Pepin K.H."/>
            <person name="Johnson M."/>
            <person name="Bhonagiri V."/>
            <person name="Nash W.E."/>
            <person name="Mardis E.R."/>
            <person name="Wilson R.K."/>
        </authorList>
    </citation>
    <scope>NUCLEOTIDE SEQUENCE [LARGE SCALE GENOMIC DNA]</scope>
    <source>
        <strain evidence="3 4">DSM 5476</strain>
    </source>
</reference>
<dbReference type="Gene3D" id="2.180.10.10">
    <property type="entry name" value="RHS repeat-associated core"/>
    <property type="match status" value="1"/>
</dbReference>
<reference evidence="3 4" key="2">
    <citation type="submission" date="2009-02" db="EMBL/GenBank/DDBJ databases">
        <title>Draft genome sequence of Clostridium methylpentosum (DSM 5476).</title>
        <authorList>
            <person name="Sudarsanam P."/>
            <person name="Ley R."/>
            <person name="Guruge J."/>
            <person name="Turnbaugh P.J."/>
            <person name="Mahowald M."/>
            <person name="Liep D."/>
            <person name="Gordon J."/>
        </authorList>
    </citation>
    <scope>NUCLEOTIDE SEQUENCE [LARGE SCALE GENOMIC DNA]</scope>
    <source>
        <strain evidence="3 4">DSM 5476</strain>
    </source>
</reference>
<dbReference type="AlphaFoldDB" id="C0EJA0"/>
<evidence type="ECO:0000313" key="3">
    <source>
        <dbReference type="EMBL" id="EEG28450.1"/>
    </source>
</evidence>
<accession>C0EJA0</accession>
<comment type="caution">
    <text evidence="3">The sequence shown here is derived from an EMBL/GenBank/DDBJ whole genome shotgun (WGS) entry which is preliminary data.</text>
</comment>
<keyword evidence="4" id="KW-1185">Reference proteome</keyword>
<sequence>YNGQTITYDEIGNPTYYYNDLSLYWENGRQLSGGGTGAAGGSFSYDYNDAGLRVRKSGGFGTIDFYYNGDQLLSQVSDTGIQMDFLYDDAESLIGFLYNGTAYYYVRNLQNDIIGILDSDGNQVVSYVYDSWGKLISTSGSLADTIGFQNPFRYRGYYYDQETGFYYLQSRYYDP</sequence>
<dbReference type="PANTHER" id="PTHR32305:SF17">
    <property type="entry name" value="TRNA NUCLEASE WAPA"/>
    <property type="match status" value="1"/>
</dbReference>
<dbReference type="PANTHER" id="PTHR32305">
    <property type="match status" value="1"/>
</dbReference>
<dbReference type="InterPro" id="IPR050708">
    <property type="entry name" value="T6SS_VgrG/RHS"/>
</dbReference>
<name>C0EJA0_9FIRM</name>
<organism evidence="3 4">
    <name type="scientific">[Clostridium] methylpentosum DSM 5476</name>
    <dbReference type="NCBI Taxonomy" id="537013"/>
    <lineage>
        <taxon>Bacteria</taxon>
        <taxon>Bacillati</taxon>
        <taxon>Bacillota</taxon>
        <taxon>Clostridia</taxon>
        <taxon>Eubacteriales</taxon>
        <taxon>Oscillospiraceae</taxon>
        <taxon>Oscillospiraceae incertae sedis</taxon>
    </lineage>
</organism>
<dbReference type="NCBIfam" id="TIGR03696">
    <property type="entry name" value="Rhs_assc_core"/>
    <property type="match status" value="1"/>
</dbReference>
<dbReference type="InterPro" id="IPR056823">
    <property type="entry name" value="TEN-like_YD-shell"/>
</dbReference>
<evidence type="ECO:0000256" key="1">
    <source>
        <dbReference type="ARBA" id="ARBA00022737"/>
    </source>
</evidence>
<feature type="domain" description="Teneurin-like YD-shell" evidence="2">
    <location>
        <begin position="43"/>
        <end position="175"/>
    </location>
</feature>
<dbReference type="STRING" id="537013.CLOSTMETH_03953"/>
<feature type="non-terminal residue" evidence="3">
    <location>
        <position position="175"/>
    </location>
</feature>
<evidence type="ECO:0000313" key="4">
    <source>
        <dbReference type="Proteomes" id="UP000003340"/>
    </source>
</evidence>
<dbReference type="HOGENOM" id="CLU_1535670_0_0_9"/>
<dbReference type="Proteomes" id="UP000003340">
    <property type="component" value="Unassembled WGS sequence"/>
</dbReference>
<keyword evidence="1" id="KW-0677">Repeat</keyword>
<feature type="non-terminal residue" evidence="3">
    <location>
        <position position="1"/>
    </location>
</feature>
<evidence type="ECO:0000259" key="2">
    <source>
        <dbReference type="Pfam" id="PF25023"/>
    </source>
</evidence>
<protein>
    <recommendedName>
        <fullName evidence="2">Teneurin-like YD-shell domain-containing protein</fullName>
    </recommendedName>
</protein>
<dbReference type="EMBL" id="ACEC01000138">
    <property type="protein sequence ID" value="EEG28450.1"/>
    <property type="molecule type" value="Genomic_DNA"/>
</dbReference>
<gene>
    <name evidence="3" type="ORF">CLOSTMETH_03953</name>
</gene>
<dbReference type="InterPro" id="IPR022385">
    <property type="entry name" value="Rhs_assc_core"/>
</dbReference>
<dbReference type="eggNOG" id="COG3209">
    <property type="taxonomic scope" value="Bacteria"/>
</dbReference>
<proteinExistence type="predicted"/>
<dbReference type="Pfam" id="PF25023">
    <property type="entry name" value="TEN_YD-shell"/>
    <property type="match status" value="1"/>
</dbReference>